<dbReference type="AlphaFoldDB" id="A0A4R6K6U2"/>
<comment type="caution">
    <text evidence="1">The sequence shown here is derived from an EMBL/GenBank/DDBJ whole genome shotgun (WGS) entry which is preliminary data.</text>
</comment>
<gene>
    <name evidence="1" type="ORF">EV643_114230</name>
</gene>
<dbReference type="OrthoDB" id="3816874at2"/>
<dbReference type="RefSeq" id="WP_133803021.1">
    <property type="nucleotide sequence ID" value="NZ_SNWQ01000014.1"/>
</dbReference>
<protein>
    <submittedName>
        <fullName evidence="1">Uncharacterized protein</fullName>
    </submittedName>
</protein>
<sequence length="193" mass="20920">MKTQDRPLDQDDLAMADLGEIGDWTPIAGPDDDESGPAVVRALVGRVMNSTDWQPWPLQQGEVIGPEMVSWGFTTRRGTTMVVFPGLAFPDVTESGWSAYELGPDDIAAAEAGLDAHWPDHLALAITHWGQPDYVGDDSSPTFADDWAQGAGAGRRHLAVWLRPGAQYHLYSTKPSKDPLSTAVGVNYAVYLD</sequence>
<name>A0A4R6K6U2_9ACTN</name>
<accession>A0A4R6K6U2</accession>
<dbReference type="Proteomes" id="UP000295388">
    <property type="component" value="Unassembled WGS sequence"/>
</dbReference>
<organism evidence="1 2">
    <name type="scientific">Kribbella caucasensis</name>
    <dbReference type="NCBI Taxonomy" id="2512215"/>
    <lineage>
        <taxon>Bacteria</taxon>
        <taxon>Bacillati</taxon>
        <taxon>Actinomycetota</taxon>
        <taxon>Actinomycetes</taxon>
        <taxon>Propionibacteriales</taxon>
        <taxon>Kribbellaceae</taxon>
        <taxon>Kribbella</taxon>
    </lineage>
</organism>
<proteinExistence type="predicted"/>
<reference evidence="1 2" key="1">
    <citation type="submission" date="2019-03" db="EMBL/GenBank/DDBJ databases">
        <title>Genomic Encyclopedia of Type Strains, Phase III (KMG-III): the genomes of soil and plant-associated and newly described type strains.</title>
        <authorList>
            <person name="Whitman W."/>
        </authorList>
    </citation>
    <scope>NUCLEOTIDE SEQUENCE [LARGE SCALE GENOMIC DNA]</scope>
    <source>
        <strain evidence="1 2">VKM Ac-2527</strain>
    </source>
</reference>
<evidence type="ECO:0000313" key="2">
    <source>
        <dbReference type="Proteomes" id="UP000295388"/>
    </source>
</evidence>
<keyword evidence="2" id="KW-1185">Reference proteome</keyword>
<dbReference type="EMBL" id="SNWQ01000014">
    <property type="protein sequence ID" value="TDO45085.1"/>
    <property type="molecule type" value="Genomic_DNA"/>
</dbReference>
<evidence type="ECO:0000313" key="1">
    <source>
        <dbReference type="EMBL" id="TDO45085.1"/>
    </source>
</evidence>